<dbReference type="SUPFAM" id="SSF56112">
    <property type="entry name" value="Protein kinase-like (PK-like)"/>
    <property type="match status" value="1"/>
</dbReference>
<gene>
    <name evidence="1" type="ORF">S01H1_79335</name>
</gene>
<dbReference type="EMBL" id="BARS01053473">
    <property type="protein sequence ID" value="GAG51790.1"/>
    <property type="molecule type" value="Genomic_DNA"/>
</dbReference>
<accession>X0Y7P3</accession>
<protein>
    <recommendedName>
        <fullName evidence="2">Protein kinase domain-containing protein</fullName>
    </recommendedName>
</protein>
<evidence type="ECO:0000313" key="1">
    <source>
        <dbReference type="EMBL" id="GAG51790.1"/>
    </source>
</evidence>
<dbReference type="Pfam" id="PF06293">
    <property type="entry name" value="Kdo"/>
    <property type="match status" value="1"/>
</dbReference>
<feature type="non-terminal residue" evidence="1">
    <location>
        <position position="226"/>
    </location>
</feature>
<comment type="caution">
    <text evidence="1">The sequence shown here is derived from an EMBL/GenBank/DDBJ whole genome shotgun (WGS) entry which is preliminary data.</text>
</comment>
<dbReference type="AlphaFoldDB" id="X0Y7P3"/>
<evidence type="ECO:0008006" key="2">
    <source>
        <dbReference type="Google" id="ProtNLM"/>
    </source>
</evidence>
<feature type="non-terminal residue" evidence="1">
    <location>
        <position position="1"/>
    </location>
</feature>
<dbReference type="InterPro" id="IPR011009">
    <property type="entry name" value="Kinase-like_dom_sf"/>
</dbReference>
<proteinExistence type="predicted"/>
<name>X0Y7P3_9ZZZZ</name>
<sequence>FYIDERYRVPLAAIGLRDFRSVMDARVGIPIGAHSDRNAVRLQVELDGEARLLYLKRTLCHPAAALLKELLTGIWPQARPIREYRVAQELSRLGIPAMKAIGCGQRRRLGMPHQAFVLVEAVPARFMLDQVLKVRPNEPTMLSTRQKRELVRAVGRLVRQLHDADLRWPDLLAKHIFLDPPTGDEPEYTWELFLIDLERMYASRSARARVRDLVTLLKSMPPRSIG</sequence>
<reference evidence="1" key="1">
    <citation type="journal article" date="2014" name="Front. Microbiol.">
        <title>High frequency of phylogenetically diverse reductive dehalogenase-homologous genes in deep subseafloor sedimentary metagenomes.</title>
        <authorList>
            <person name="Kawai M."/>
            <person name="Futagami T."/>
            <person name="Toyoda A."/>
            <person name="Takaki Y."/>
            <person name="Nishi S."/>
            <person name="Hori S."/>
            <person name="Arai W."/>
            <person name="Tsubouchi T."/>
            <person name="Morono Y."/>
            <person name="Uchiyama I."/>
            <person name="Ito T."/>
            <person name="Fujiyama A."/>
            <person name="Inagaki F."/>
            <person name="Takami H."/>
        </authorList>
    </citation>
    <scope>NUCLEOTIDE SEQUENCE</scope>
    <source>
        <strain evidence="1">Expedition CK06-06</strain>
    </source>
</reference>
<organism evidence="1">
    <name type="scientific">marine sediment metagenome</name>
    <dbReference type="NCBI Taxonomy" id="412755"/>
    <lineage>
        <taxon>unclassified sequences</taxon>
        <taxon>metagenomes</taxon>
        <taxon>ecological metagenomes</taxon>
    </lineage>
</organism>